<dbReference type="EMBL" id="LQNU01000039">
    <property type="protein sequence ID" value="KZE83387.1"/>
    <property type="molecule type" value="Genomic_DNA"/>
</dbReference>
<proteinExistence type="predicted"/>
<dbReference type="Pfam" id="PF12080">
    <property type="entry name" value="GldM_4th"/>
    <property type="match status" value="1"/>
</dbReference>
<keyword evidence="6" id="KW-1185">Reference proteome</keyword>
<dbReference type="InterPro" id="IPR048405">
    <property type="entry name" value="GldM_Ig-like-1"/>
</dbReference>
<evidence type="ECO:0000313" key="5">
    <source>
        <dbReference type="EMBL" id="KZE83387.1"/>
    </source>
</evidence>
<accession>A0A161UAP8</accession>
<evidence type="ECO:0000259" key="3">
    <source>
        <dbReference type="Pfam" id="PF21601"/>
    </source>
</evidence>
<dbReference type="NCBIfam" id="TIGR03517">
    <property type="entry name" value="GldM_gliding"/>
    <property type="match status" value="1"/>
</dbReference>
<feature type="domain" description="Gliding motility-associated protein GldM C-terminal" evidence="1">
    <location>
        <begin position="416"/>
        <end position="520"/>
    </location>
</feature>
<dbReference type="InterPro" id="IPR019859">
    <property type="entry name" value="Motility-assoc_prot_GldM"/>
</dbReference>
<protein>
    <submittedName>
        <fullName evidence="5">Gliding motility protein GldM</fullName>
    </submittedName>
</protein>
<dbReference type="RefSeq" id="WP_038984728.1">
    <property type="nucleotide sequence ID" value="NZ_JWJO01000006.1"/>
</dbReference>
<organism evidence="5 6">
    <name type="scientific">Myroides marinus</name>
    <dbReference type="NCBI Taxonomy" id="703342"/>
    <lineage>
        <taxon>Bacteria</taxon>
        <taxon>Pseudomonadati</taxon>
        <taxon>Bacteroidota</taxon>
        <taxon>Flavobacteriia</taxon>
        <taxon>Flavobacteriales</taxon>
        <taxon>Flavobacteriaceae</taxon>
        <taxon>Myroides</taxon>
    </lineage>
</organism>
<dbReference type="InterPro" id="IPR022719">
    <property type="entry name" value="Motility-assoc_prot_GldM_C"/>
</dbReference>
<feature type="domain" description="Gliding motility-associated protein GldM second immunoglobulin-like" evidence="4">
    <location>
        <begin position="334"/>
        <end position="413"/>
    </location>
</feature>
<dbReference type="Pfam" id="PF21601">
    <property type="entry name" value="GldM_2nd"/>
    <property type="match status" value="1"/>
</dbReference>
<comment type="caution">
    <text evidence="5">The sequence shown here is derived from an EMBL/GenBank/DDBJ whole genome shotgun (WGS) entry which is preliminary data.</text>
</comment>
<feature type="domain" description="Gliding motility-associated protein GldM N-terminal" evidence="2">
    <location>
        <begin position="31"/>
        <end position="226"/>
    </location>
</feature>
<evidence type="ECO:0000259" key="2">
    <source>
        <dbReference type="Pfam" id="PF12081"/>
    </source>
</evidence>
<dbReference type="Proteomes" id="UP000076630">
    <property type="component" value="Unassembled WGS sequence"/>
</dbReference>
<sequence length="521" mass="56594">MAQQKLTPRQRMINLMYLVFIAMMALQVSTEVLSAFGVVNEKFEAANENAVKNNEGLLSGLEKKAEDDPTRFREPYKNAQQIAKITEEFYAYIGGIKQQVAAPFEGERTENGKLPAERMEKGEVLDNLWFKGDKYSAEGDAFVGEIEKYKKALTDILSKDVKFKFIVDDINSKFDLGEVVDGEGIKKKYLDYNFKKFPAIASLTKLSTMQNDAKIIESEIYNAFMGNTLSKAASMKNYQAIVVAEKSTLFAGEAYKAKVVLGRYDKSTVPTKVVVNGQTVDLSKSLVDGQVQVGFTVGNVGEHQIGGKFTFIEDGQPVEIDIKGSYVVVPKPNSANISADKMNVVYRGVSNPITVSFAGISNDKVVASAPGLSSLGGGKYMLKPQGGREVVINVTGTLPGGQQVSDRKVFRIKDIPAPRGTTRGTSSDKGPRANLAAITVNASLDDFDFDLSLTVTGFVVQVPGQPSVVVSGNRMNERAKAAISRAQAGDVVVISDIKTRLDGVSDYALKKTAPCTYEITQ</sequence>
<dbReference type="OrthoDB" id="1490890at2"/>
<dbReference type="Pfam" id="PF12081">
    <property type="entry name" value="GldM_1st"/>
    <property type="match status" value="1"/>
</dbReference>
<gene>
    <name evidence="5" type="ORF">AV926_00260</name>
</gene>
<dbReference type="AlphaFoldDB" id="A0A161UAP8"/>
<name>A0A161UAP8_9FLAO</name>
<feature type="domain" description="Gliding motility-associated protein GldM first immunoglobulin-like" evidence="3">
    <location>
        <begin position="230"/>
        <end position="330"/>
    </location>
</feature>
<reference evidence="5 6" key="1">
    <citation type="submission" date="2016-01" db="EMBL/GenBank/DDBJ databases">
        <title>Whole genome sequencing of Myroides marinus L41.</title>
        <authorList>
            <person name="Hong K.W."/>
        </authorList>
    </citation>
    <scope>NUCLEOTIDE SEQUENCE [LARGE SCALE GENOMIC DNA]</scope>
    <source>
        <strain evidence="5 6">L41</strain>
    </source>
</reference>
<dbReference type="InterPro" id="IPR048406">
    <property type="entry name" value="GldM_Ig-like-2"/>
</dbReference>
<dbReference type="Pfam" id="PF21602">
    <property type="entry name" value="GldM_3rd"/>
    <property type="match status" value="1"/>
</dbReference>
<dbReference type="InterPro" id="IPR022720">
    <property type="entry name" value="Motility-assoc_prot_GldM_N"/>
</dbReference>
<evidence type="ECO:0000259" key="4">
    <source>
        <dbReference type="Pfam" id="PF21602"/>
    </source>
</evidence>
<evidence type="ECO:0000313" key="6">
    <source>
        <dbReference type="Proteomes" id="UP000076630"/>
    </source>
</evidence>
<evidence type="ECO:0000259" key="1">
    <source>
        <dbReference type="Pfam" id="PF12080"/>
    </source>
</evidence>